<evidence type="ECO:0000256" key="1">
    <source>
        <dbReference type="ARBA" id="ARBA00022730"/>
    </source>
</evidence>
<reference evidence="3 4" key="1">
    <citation type="journal article" date="2010" name="Nature">
        <title>The sequence and de novo assembly of the giant panda genome.</title>
        <authorList>
            <person name="Li R."/>
            <person name="Fan W."/>
            <person name="Tian G."/>
            <person name="Zhu H."/>
            <person name="He L."/>
            <person name="Cai J."/>
            <person name="Huang Q."/>
            <person name="Cai Q."/>
            <person name="Li B."/>
            <person name="Bai Y."/>
            <person name="Zhang Z."/>
            <person name="Zhang Y."/>
            <person name="Wang W."/>
            <person name="Li J."/>
            <person name="Wei F."/>
            <person name="Li H."/>
            <person name="Jian M."/>
            <person name="Li J."/>
            <person name="Zhang Z."/>
            <person name="Nielsen R."/>
            <person name="Li D."/>
            <person name="Gu W."/>
            <person name="Yang Z."/>
            <person name="Xuan Z."/>
            <person name="Ryder O.A."/>
            <person name="Leung F.C."/>
            <person name="Zhou Y."/>
            <person name="Cao J."/>
            <person name="Sun X."/>
            <person name="Fu Y."/>
            <person name="Fang X."/>
            <person name="Guo X."/>
            <person name="Wang B."/>
            <person name="Hou R."/>
            <person name="Shen F."/>
            <person name="Mu B."/>
            <person name="Ni P."/>
            <person name="Lin R."/>
            <person name="Qian W."/>
            <person name="Wang G."/>
            <person name="Yu C."/>
            <person name="Nie W."/>
            <person name="Wang J."/>
            <person name="Wu Z."/>
            <person name="Liang H."/>
            <person name="Min J."/>
            <person name="Wu Q."/>
            <person name="Cheng S."/>
            <person name="Ruan J."/>
            <person name="Wang M."/>
            <person name="Shi Z."/>
            <person name="Wen M."/>
            <person name="Liu B."/>
            <person name="Ren X."/>
            <person name="Zheng H."/>
            <person name="Dong D."/>
            <person name="Cook K."/>
            <person name="Shan G."/>
            <person name="Zhang H."/>
            <person name="Kosiol C."/>
            <person name="Xie X."/>
            <person name="Lu Z."/>
            <person name="Zheng H."/>
            <person name="Li Y."/>
            <person name="Steiner C.C."/>
            <person name="Lam T.T."/>
            <person name="Lin S."/>
            <person name="Zhang Q."/>
            <person name="Li G."/>
            <person name="Tian J."/>
            <person name="Gong T."/>
            <person name="Liu H."/>
            <person name="Zhang D."/>
            <person name="Fang L."/>
            <person name="Ye C."/>
            <person name="Zhang J."/>
            <person name="Hu W."/>
            <person name="Xu A."/>
            <person name="Ren Y."/>
            <person name="Zhang G."/>
            <person name="Bruford M.W."/>
            <person name="Li Q."/>
            <person name="Ma L."/>
            <person name="Guo Y."/>
            <person name="An N."/>
            <person name="Hu Y."/>
            <person name="Zheng Y."/>
            <person name="Shi Y."/>
            <person name="Li Z."/>
            <person name="Liu Q."/>
            <person name="Chen Y."/>
            <person name="Zhao J."/>
            <person name="Qu N."/>
            <person name="Zhao S."/>
            <person name="Tian F."/>
            <person name="Wang X."/>
            <person name="Wang H."/>
            <person name="Xu L."/>
            <person name="Liu X."/>
            <person name="Vinar T."/>
            <person name="Wang Y."/>
            <person name="Lam T.W."/>
            <person name="Yiu S.M."/>
            <person name="Liu S."/>
            <person name="Zhang H."/>
            <person name="Li D."/>
            <person name="Huang Y."/>
            <person name="Wang X."/>
            <person name="Yang G."/>
            <person name="Jiang Z."/>
            <person name="Wang J."/>
            <person name="Qin N."/>
            <person name="Li L."/>
            <person name="Li J."/>
            <person name="Bolund L."/>
            <person name="Kristiansen K."/>
            <person name="Wong G.K."/>
            <person name="Olson M."/>
            <person name="Zhang X."/>
            <person name="Li S."/>
            <person name="Yang H."/>
            <person name="Wang J."/>
            <person name="Wang J."/>
        </authorList>
    </citation>
    <scope>NUCLEOTIDE SEQUENCE [LARGE SCALE GENOMIC DNA]</scope>
</reference>
<accession>A0A7N5JJB5</accession>
<proteinExistence type="predicted"/>
<dbReference type="GeneTree" id="ENSGT00970000194037"/>
<dbReference type="Gene3D" id="2.40.50.1000">
    <property type="match status" value="1"/>
</dbReference>
<dbReference type="InParanoid" id="A0A7N5JJB5"/>
<evidence type="ECO:0000259" key="2">
    <source>
        <dbReference type="Pfam" id="PF16205"/>
    </source>
</evidence>
<evidence type="ECO:0000313" key="3">
    <source>
        <dbReference type="Ensembl" id="ENSAMEP00000026199.1"/>
    </source>
</evidence>
<dbReference type="AlphaFoldDB" id="A0A7N5JJB5"/>
<keyword evidence="1" id="KW-0694">RNA-binding</keyword>
<dbReference type="Proteomes" id="UP000008912">
    <property type="component" value="Unassembled WGS sequence"/>
</dbReference>
<organism evidence="3 4">
    <name type="scientific">Ailuropoda melanoleuca</name>
    <name type="common">Giant panda</name>
    <dbReference type="NCBI Taxonomy" id="9646"/>
    <lineage>
        <taxon>Eukaryota</taxon>
        <taxon>Metazoa</taxon>
        <taxon>Chordata</taxon>
        <taxon>Craniata</taxon>
        <taxon>Vertebrata</taxon>
        <taxon>Euteleostomi</taxon>
        <taxon>Mammalia</taxon>
        <taxon>Eutheria</taxon>
        <taxon>Laurasiatheria</taxon>
        <taxon>Carnivora</taxon>
        <taxon>Caniformia</taxon>
        <taxon>Ursidae</taxon>
        <taxon>Ailuropoda</taxon>
    </lineage>
</organism>
<reference evidence="3" key="2">
    <citation type="submission" date="2025-08" db="UniProtKB">
        <authorList>
            <consortium name="Ensembl"/>
        </authorList>
    </citation>
    <scope>IDENTIFICATION</scope>
</reference>
<feature type="domain" description="Small ribosomal subunit protein uS17 N-terminal" evidence="2">
    <location>
        <begin position="6"/>
        <end position="53"/>
    </location>
</feature>
<dbReference type="InterPro" id="IPR032440">
    <property type="entry name" value="Ribosomal_uS17_N"/>
</dbReference>
<sequence>MVAGVQTKHAYQKQPTIFQNKKRILLGGTGKEKLLGYYRNIGLGFMVPKEALRDRCHPLRRPPLHVKVQPQDHVCAPVTLLQGCPDGQHLHGA</sequence>
<evidence type="ECO:0000313" key="4">
    <source>
        <dbReference type="Proteomes" id="UP000008912"/>
    </source>
</evidence>
<name>A0A7N5JJB5_AILME</name>
<dbReference type="GO" id="GO:0019843">
    <property type="term" value="F:rRNA binding"/>
    <property type="evidence" value="ECO:0007669"/>
    <property type="project" value="UniProtKB-KW"/>
</dbReference>
<reference evidence="3" key="3">
    <citation type="submission" date="2025-09" db="UniProtKB">
        <authorList>
            <consortium name="Ensembl"/>
        </authorList>
    </citation>
    <scope>IDENTIFICATION</scope>
</reference>
<protein>
    <recommendedName>
        <fullName evidence="2">Small ribosomal subunit protein uS17 N-terminal domain-containing protein</fullName>
    </recommendedName>
</protein>
<keyword evidence="1" id="KW-0699">rRNA-binding</keyword>
<dbReference type="Ensembl" id="ENSAMET00000032444.1">
    <property type="protein sequence ID" value="ENSAMEP00000026199.1"/>
    <property type="gene ID" value="ENSAMEG00000024903.1"/>
</dbReference>
<dbReference type="Pfam" id="PF16205">
    <property type="entry name" value="Ribosomal_S17_N"/>
    <property type="match status" value="1"/>
</dbReference>
<keyword evidence="4" id="KW-1185">Reference proteome</keyword>